<reference evidence="1" key="1">
    <citation type="submission" date="2020-02" db="EMBL/GenBank/DDBJ databases">
        <authorList>
            <person name="Meier V. D."/>
        </authorList>
    </citation>
    <scope>NUCLEOTIDE SEQUENCE</scope>
    <source>
        <strain evidence="1">AVDCRST_MAG94</strain>
    </source>
</reference>
<protein>
    <submittedName>
        <fullName evidence="1">Uncharacterized protein</fullName>
    </submittedName>
</protein>
<sequence length="68" mass="7915">MTYPSNLALPSARANLSVFLPKQSGSWMGKNHFAFFETELATTTCLETIFFPDDWQYPEPEEWYPHQV</sequence>
<proteinExistence type="predicted"/>
<name>A0A6J4N4Z7_9CYAN</name>
<dbReference type="AlphaFoldDB" id="A0A6J4N4Z7"/>
<gene>
    <name evidence="1" type="ORF">AVDCRST_MAG94-4340</name>
</gene>
<evidence type="ECO:0000313" key="1">
    <source>
        <dbReference type="EMBL" id="CAA9373324.1"/>
    </source>
</evidence>
<accession>A0A6J4N4Z7</accession>
<organism evidence="1">
    <name type="scientific">uncultured Leptolyngbya sp</name>
    <dbReference type="NCBI Taxonomy" id="332963"/>
    <lineage>
        <taxon>Bacteria</taxon>
        <taxon>Bacillati</taxon>
        <taxon>Cyanobacteriota</taxon>
        <taxon>Cyanophyceae</taxon>
        <taxon>Leptolyngbyales</taxon>
        <taxon>Leptolyngbyaceae</taxon>
        <taxon>Leptolyngbya group</taxon>
        <taxon>Leptolyngbya</taxon>
        <taxon>environmental samples</taxon>
    </lineage>
</organism>
<dbReference type="EMBL" id="CADCTY010001498">
    <property type="protein sequence ID" value="CAA9373324.1"/>
    <property type="molecule type" value="Genomic_DNA"/>
</dbReference>